<evidence type="ECO:0000313" key="1">
    <source>
        <dbReference type="EMBL" id="MEJ5902388.1"/>
    </source>
</evidence>
<dbReference type="EMBL" id="JBBHKQ010000002">
    <property type="protein sequence ID" value="MEJ5902388.1"/>
    <property type="molecule type" value="Genomic_DNA"/>
</dbReference>
<accession>A0ABD5K265</accession>
<dbReference type="AlphaFoldDB" id="A0ABD5K265"/>
<gene>
    <name evidence="1" type="ORF">WIX40_20020</name>
</gene>
<sequence>MIQCSNDIESEEVSVEEAQEAVADLIADDRFRLSDRGKSILKYLADLYAPGDTQGVKGYAIAVDVLGRPESFDPTSDPIVELKLAGYALLYRSFTKRMATSSR</sequence>
<comment type="caution">
    <text evidence="1">The sequence shown here is derived from an EMBL/GenBank/DDBJ whole genome shotgun (WGS) entry which is preliminary data.</text>
</comment>
<reference evidence="1 2" key="1">
    <citation type="submission" date="2024-03" db="EMBL/GenBank/DDBJ databases">
        <title>Reference genomes for the five species model microbial community.</title>
        <authorList>
            <person name="Padfield D."/>
        </authorList>
    </citation>
    <scope>NUCLEOTIDE SEQUENCE [LARGE SCALE GENOMIC DNA]</scope>
    <source>
        <strain evidence="1 2">AB1</strain>
    </source>
</reference>
<organism evidence="1 2">
    <name type="scientific">Ochrobactrum teleogrylli</name>
    <dbReference type="NCBI Taxonomy" id="2479765"/>
    <lineage>
        <taxon>Bacteria</taxon>
        <taxon>Pseudomonadati</taxon>
        <taxon>Pseudomonadota</taxon>
        <taxon>Alphaproteobacteria</taxon>
        <taxon>Hyphomicrobiales</taxon>
        <taxon>Brucellaceae</taxon>
        <taxon>Brucella/Ochrobactrum group</taxon>
        <taxon>Ochrobactrum</taxon>
    </lineage>
</organism>
<protein>
    <submittedName>
        <fullName evidence="1">Uncharacterized protein</fullName>
    </submittedName>
</protein>
<evidence type="ECO:0000313" key="2">
    <source>
        <dbReference type="Proteomes" id="UP001362311"/>
    </source>
</evidence>
<name>A0ABD5K265_9HYPH</name>
<dbReference type="RefSeq" id="WP_339441678.1">
    <property type="nucleotide sequence ID" value="NZ_JBBHKQ010000002.1"/>
</dbReference>
<proteinExistence type="predicted"/>
<dbReference type="Proteomes" id="UP001362311">
    <property type="component" value="Unassembled WGS sequence"/>
</dbReference>